<name>A0A915NL94_9BILA</name>
<evidence type="ECO:0000313" key="1">
    <source>
        <dbReference type="Proteomes" id="UP000887560"/>
    </source>
</evidence>
<dbReference type="Proteomes" id="UP000887560">
    <property type="component" value="Unplaced"/>
</dbReference>
<dbReference type="WBParaSite" id="scf7180000419781.g4318">
    <property type="protein sequence ID" value="scf7180000419781.g4318"/>
    <property type="gene ID" value="scf7180000419781.g4318"/>
</dbReference>
<organism evidence="1 2">
    <name type="scientific">Meloidogyne floridensis</name>
    <dbReference type="NCBI Taxonomy" id="298350"/>
    <lineage>
        <taxon>Eukaryota</taxon>
        <taxon>Metazoa</taxon>
        <taxon>Ecdysozoa</taxon>
        <taxon>Nematoda</taxon>
        <taxon>Chromadorea</taxon>
        <taxon>Rhabditida</taxon>
        <taxon>Tylenchina</taxon>
        <taxon>Tylenchomorpha</taxon>
        <taxon>Tylenchoidea</taxon>
        <taxon>Meloidogynidae</taxon>
        <taxon>Meloidogyninae</taxon>
        <taxon>Meloidogyne</taxon>
    </lineage>
</organism>
<proteinExistence type="predicted"/>
<evidence type="ECO:0000313" key="2">
    <source>
        <dbReference type="WBParaSite" id="scf7180000419781.g4318"/>
    </source>
</evidence>
<dbReference type="PANTHER" id="PTHR13659:SF5">
    <property type="entry name" value="PROTEIN FAM8A1"/>
    <property type="match status" value="1"/>
</dbReference>
<reference evidence="2" key="1">
    <citation type="submission" date="2022-11" db="UniProtKB">
        <authorList>
            <consortium name="WormBaseParasite"/>
        </authorList>
    </citation>
    <scope>IDENTIFICATION</scope>
</reference>
<sequence>MLTKSSNIICKSYCQSDLTLEPLRFFSLALTRRMTVERELDTFDSILTANADLQTLIDVTQGLFSVELLFKLVTAIIEALCITFGVPVGCTPGKRLLGIKIISYLDVQPVTGSPDRVAVTGFAYVDFKRKTRF</sequence>
<protein>
    <submittedName>
        <fullName evidence="2">Uncharacterized protein</fullName>
    </submittedName>
</protein>
<keyword evidence="1" id="KW-1185">Reference proteome</keyword>
<accession>A0A915NL94</accession>
<dbReference type="PANTHER" id="PTHR13659">
    <property type="entry name" value="AUTOSOMAL HIGHLY CONSERVED PROTEIN"/>
    <property type="match status" value="1"/>
</dbReference>
<dbReference type="InterPro" id="IPR039871">
    <property type="entry name" value="FAM8A1"/>
</dbReference>
<dbReference type="AlphaFoldDB" id="A0A915NL94"/>